<feature type="region of interest" description="Disordered" evidence="1">
    <location>
        <begin position="110"/>
        <end position="137"/>
    </location>
</feature>
<evidence type="ECO:0000256" key="1">
    <source>
        <dbReference type="SAM" id="MobiDB-lite"/>
    </source>
</evidence>
<protein>
    <submittedName>
        <fullName evidence="2">Uncharacterized protein</fullName>
    </submittedName>
</protein>
<dbReference type="Proteomes" id="UP000308705">
    <property type="component" value="Unassembled WGS sequence"/>
</dbReference>
<name>A0A4U3MPV6_9ACTN</name>
<reference evidence="2 3" key="1">
    <citation type="submission" date="2019-04" db="EMBL/GenBank/DDBJ databases">
        <title>Herbidospora sp. NEAU-GS14.nov., a novel actinomycete isolated from soil.</title>
        <authorList>
            <person name="Han L."/>
        </authorList>
    </citation>
    <scope>NUCLEOTIDE SEQUENCE [LARGE SCALE GENOMIC DNA]</scope>
    <source>
        <strain evidence="2 3">NEAU-GS14</strain>
    </source>
</reference>
<dbReference type="AlphaFoldDB" id="A0A4U3MPV6"/>
<comment type="caution">
    <text evidence="2">The sequence shown here is derived from an EMBL/GenBank/DDBJ whole genome shotgun (WGS) entry which is preliminary data.</text>
</comment>
<feature type="compositionally biased region" description="Pro residues" evidence="1">
    <location>
        <begin position="120"/>
        <end position="137"/>
    </location>
</feature>
<sequence length="137" mass="15310">MTDWVYFQLRETLTQLSWTADRQIAWLNGRLPVDELALDYDGIYPAIWSLREAGWISPELDAVLAEINRLLTVLTDEGDDAWTEEALKANPRWAETRRLASHARALMVNAESSRAAPHASPGPPPPADPPPSRTDPP</sequence>
<dbReference type="RefSeq" id="WP_137245533.1">
    <property type="nucleotide sequence ID" value="NZ_SZQA01000002.1"/>
</dbReference>
<keyword evidence="3" id="KW-1185">Reference proteome</keyword>
<dbReference type="OrthoDB" id="3540293at2"/>
<gene>
    <name evidence="2" type="ORF">FDA94_03225</name>
</gene>
<proteinExistence type="predicted"/>
<evidence type="ECO:0000313" key="2">
    <source>
        <dbReference type="EMBL" id="TKK90792.1"/>
    </source>
</evidence>
<evidence type="ECO:0000313" key="3">
    <source>
        <dbReference type="Proteomes" id="UP000308705"/>
    </source>
</evidence>
<dbReference type="EMBL" id="SZQA01000002">
    <property type="protein sequence ID" value="TKK90792.1"/>
    <property type="molecule type" value="Genomic_DNA"/>
</dbReference>
<organism evidence="2 3">
    <name type="scientific">Herbidospora galbida</name>
    <dbReference type="NCBI Taxonomy" id="2575442"/>
    <lineage>
        <taxon>Bacteria</taxon>
        <taxon>Bacillati</taxon>
        <taxon>Actinomycetota</taxon>
        <taxon>Actinomycetes</taxon>
        <taxon>Streptosporangiales</taxon>
        <taxon>Streptosporangiaceae</taxon>
        <taxon>Herbidospora</taxon>
    </lineage>
</organism>
<accession>A0A4U3MPV6</accession>